<reference evidence="1" key="1">
    <citation type="submission" date="2022-07" db="EMBL/GenBank/DDBJ databases">
        <title>Phylogenomic reconstructions and comparative analyses of Kickxellomycotina fungi.</title>
        <authorList>
            <person name="Reynolds N.K."/>
            <person name="Stajich J.E."/>
            <person name="Barry K."/>
            <person name="Grigoriev I.V."/>
            <person name="Crous P."/>
            <person name="Smith M.E."/>
        </authorList>
    </citation>
    <scope>NUCLEOTIDE SEQUENCE</scope>
    <source>
        <strain evidence="1">Benny 63K</strain>
    </source>
</reference>
<evidence type="ECO:0000313" key="1">
    <source>
        <dbReference type="EMBL" id="KAJ1886666.1"/>
    </source>
</evidence>
<accession>A0ACC1I6T8</accession>
<name>A0ACC1I6T8_9FUNG</name>
<proteinExistence type="predicted"/>
<dbReference type="EMBL" id="JANBPG010002204">
    <property type="protein sequence ID" value="KAJ1886666.1"/>
    <property type="molecule type" value="Genomic_DNA"/>
</dbReference>
<protein>
    <submittedName>
        <fullName evidence="1">Uncharacterized protein</fullName>
    </submittedName>
</protein>
<organism evidence="1 2">
    <name type="scientific">Kickxella alabastrina</name>
    <dbReference type="NCBI Taxonomy" id="61397"/>
    <lineage>
        <taxon>Eukaryota</taxon>
        <taxon>Fungi</taxon>
        <taxon>Fungi incertae sedis</taxon>
        <taxon>Zoopagomycota</taxon>
        <taxon>Kickxellomycotina</taxon>
        <taxon>Kickxellomycetes</taxon>
        <taxon>Kickxellales</taxon>
        <taxon>Kickxellaceae</taxon>
        <taxon>Kickxella</taxon>
    </lineage>
</organism>
<gene>
    <name evidence="1" type="ORF">LPJ66_009520</name>
</gene>
<comment type="caution">
    <text evidence="1">The sequence shown here is derived from an EMBL/GenBank/DDBJ whole genome shotgun (WGS) entry which is preliminary data.</text>
</comment>
<sequence>MSLETGSHNVLRTSISASADEGISSFGPSADQSDYVPTDPVAAQNPSGTANGSAKRATKLKALSASYSSREQAPNESGDEQPLVEASSSSAGDLSDSNADADADAAAGDSLPDSRKVVQGLLRNIQPPKSRPSDTAVNRAKRNTVQISARGSVVDNDYQVSRAPSQTRSALLRSASTRDYVETDSGQHPADELCQPLTTSSDVLMHTTPSEPAIANNLLTQGLGHSASTLRPSSDTFAGEGNTSDAADNDSQERSVTAEAEEEPLSPTSSSDTASIHHNEADDRGSVAAGSTATAPAIAGGVAASVFSSAVLHRSLKDSSSRDSVLSRASIVSNSTSILNGNRLSIVSLTNDELSLDDWLVILRGWNDMHDISATTTSFYQSFLKDMQGLGVTAPIQQTAAAAAAQSDAYDYIQRHVTELQLANSDTQAAIDDILGVSQGVGRRLDSLECELDDIARVLVHAN</sequence>
<evidence type="ECO:0000313" key="2">
    <source>
        <dbReference type="Proteomes" id="UP001150581"/>
    </source>
</evidence>
<dbReference type="Proteomes" id="UP001150581">
    <property type="component" value="Unassembled WGS sequence"/>
</dbReference>
<keyword evidence="2" id="KW-1185">Reference proteome</keyword>